<evidence type="ECO:0000313" key="1">
    <source>
        <dbReference type="EMBL" id="GAH10701.1"/>
    </source>
</evidence>
<dbReference type="EMBL" id="BART01029782">
    <property type="protein sequence ID" value="GAH10701.1"/>
    <property type="molecule type" value="Genomic_DNA"/>
</dbReference>
<comment type="caution">
    <text evidence="1">The sequence shown here is derived from an EMBL/GenBank/DDBJ whole genome shotgun (WGS) entry which is preliminary data.</text>
</comment>
<gene>
    <name evidence="1" type="ORF">S01H4_52175</name>
</gene>
<organism evidence="1">
    <name type="scientific">marine sediment metagenome</name>
    <dbReference type="NCBI Taxonomy" id="412755"/>
    <lineage>
        <taxon>unclassified sequences</taxon>
        <taxon>metagenomes</taxon>
        <taxon>ecological metagenomes</taxon>
    </lineage>
</organism>
<accession>X1CQL2</accession>
<protein>
    <submittedName>
        <fullName evidence="1">Uncharacterized protein</fullName>
    </submittedName>
</protein>
<name>X1CQL2_9ZZZZ</name>
<dbReference type="AlphaFoldDB" id="X1CQL2"/>
<sequence>MKKALMIIAIMLMFLVVFLTPGCIKQITSETEAKSYTITVYTIDWDRIKPAVSYFESKGYYGMENELIKNNTRMDTYTAKEVISYSETSIRFIDNTGKEKFISADYIKVEQR</sequence>
<proteinExistence type="predicted"/>
<reference evidence="1" key="1">
    <citation type="journal article" date="2014" name="Front. Microbiol.">
        <title>High frequency of phylogenetically diverse reductive dehalogenase-homologous genes in deep subseafloor sedimentary metagenomes.</title>
        <authorList>
            <person name="Kawai M."/>
            <person name="Futagami T."/>
            <person name="Toyoda A."/>
            <person name="Takaki Y."/>
            <person name="Nishi S."/>
            <person name="Hori S."/>
            <person name="Arai W."/>
            <person name="Tsubouchi T."/>
            <person name="Morono Y."/>
            <person name="Uchiyama I."/>
            <person name="Ito T."/>
            <person name="Fujiyama A."/>
            <person name="Inagaki F."/>
            <person name="Takami H."/>
        </authorList>
    </citation>
    <scope>NUCLEOTIDE SEQUENCE</scope>
    <source>
        <strain evidence="1">Expedition CK06-06</strain>
    </source>
</reference>